<evidence type="ECO:0000259" key="8">
    <source>
        <dbReference type="Pfam" id="PF00155"/>
    </source>
</evidence>
<dbReference type="AlphaFoldDB" id="A0A097IUU1"/>
<dbReference type="FunFam" id="3.40.640.10:FF:000066">
    <property type="entry name" value="Aspartate aminotransferase"/>
    <property type="match status" value="1"/>
</dbReference>
<name>A0A097IUU1_9FLOR</name>
<dbReference type="GO" id="GO:0006520">
    <property type="term" value="P:amino acid metabolic process"/>
    <property type="evidence" value="ECO:0007669"/>
    <property type="project" value="InterPro"/>
</dbReference>
<dbReference type="Gene3D" id="3.40.640.10">
    <property type="entry name" value="Type I PLP-dependent aspartate aminotransferase-like (Major domain)"/>
    <property type="match status" value="1"/>
</dbReference>
<dbReference type="PANTHER" id="PTHR11879:SF55">
    <property type="entry name" value="GLUTAMATE OXALOACETATE TRANSAMINASE 1, ISOFORM B"/>
    <property type="match status" value="1"/>
</dbReference>
<dbReference type="EMBL" id="KM113433">
    <property type="protein sequence ID" value="AIT70251.1"/>
    <property type="molecule type" value="mRNA"/>
</dbReference>
<evidence type="ECO:0000256" key="2">
    <source>
        <dbReference type="ARBA" id="ARBA00007441"/>
    </source>
</evidence>
<evidence type="ECO:0000313" key="9">
    <source>
        <dbReference type="EMBL" id="AIT70251.1"/>
    </source>
</evidence>
<dbReference type="Gene3D" id="3.90.1150.10">
    <property type="entry name" value="Aspartate Aminotransferase, domain 1"/>
    <property type="match status" value="1"/>
</dbReference>
<gene>
    <name evidence="9" type="primary">ast</name>
</gene>
<dbReference type="InterPro" id="IPR015421">
    <property type="entry name" value="PyrdxlP-dep_Trfase_major"/>
</dbReference>
<comment type="cofactor">
    <cofactor evidence="1">
        <name>pyridoxal 5'-phosphate</name>
        <dbReference type="ChEBI" id="CHEBI:597326"/>
    </cofactor>
</comment>
<dbReference type="InterPro" id="IPR015424">
    <property type="entry name" value="PyrdxlP-dep_Trfase"/>
</dbReference>
<dbReference type="Pfam" id="PF00155">
    <property type="entry name" value="Aminotran_1_2"/>
    <property type="match status" value="1"/>
</dbReference>
<evidence type="ECO:0000256" key="1">
    <source>
        <dbReference type="ARBA" id="ARBA00001933"/>
    </source>
</evidence>
<evidence type="ECO:0000256" key="3">
    <source>
        <dbReference type="ARBA" id="ARBA00011738"/>
    </source>
</evidence>
<comment type="catalytic activity">
    <reaction evidence="7">
        <text>L-aspartate + 2-oxoglutarate = oxaloacetate + L-glutamate</text>
        <dbReference type="Rhea" id="RHEA:21824"/>
        <dbReference type="ChEBI" id="CHEBI:16452"/>
        <dbReference type="ChEBI" id="CHEBI:16810"/>
        <dbReference type="ChEBI" id="CHEBI:29985"/>
        <dbReference type="ChEBI" id="CHEBI:29991"/>
        <dbReference type="EC" id="2.6.1.1"/>
    </reaction>
</comment>
<dbReference type="GO" id="GO:0004069">
    <property type="term" value="F:L-aspartate:2-oxoglutarate aminotransferase activity"/>
    <property type="evidence" value="ECO:0007669"/>
    <property type="project" value="UniProtKB-EC"/>
</dbReference>
<keyword evidence="6" id="KW-0663">Pyridoxal phosphate</keyword>
<dbReference type="PANTHER" id="PTHR11879">
    <property type="entry name" value="ASPARTATE AMINOTRANSFERASE"/>
    <property type="match status" value="1"/>
</dbReference>
<protein>
    <recommendedName>
        <fullName evidence="7">Aspartate aminotransferase</fullName>
        <ecNumber evidence="7">2.6.1.1</ecNumber>
    </recommendedName>
</protein>
<dbReference type="CDD" id="cd00609">
    <property type="entry name" value="AAT_like"/>
    <property type="match status" value="1"/>
</dbReference>
<sequence length="421" mass="45792">MSPAKGTSTSAPSSIFSTIPTAPPDAILGLTTQFRADRDPRKVNLGVGAYRTSDNQPYVLPVVRRVEEQLASDQSTTHEYLPQDGLKSFCDASARLILGPNSPAIADARTTTVQALSGTGALRVGLTFVARFISPNTNVYVPKQTWSNHRNVVPASGLPPTVDYRYLDSATGQVDIEALVQDLEAAPPRSVILLHGCAHNPTGADPTKEQWMQILDVVKRRNLLPFFDNAYQGFASGSLETDAWSVRAFVDAGLDMLVAQSYAKNMGMYGERVGALTVVASEKGAEDAIRSQLKAIIRAMYSSPPKHGALIVATILEDEKLFKEWEGELTKMSGRINDMRVKLKAALEKIGTPGTWDHITGQIGMFSYTGLTSQQVAFMREKYHVYMTSNGRISMAGLTDDTVQYVADAMKDAVVSVLKQD</sequence>
<evidence type="ECO:0000256" key="5">
    <source>
        <dbReference type="ARBA" id="ARBA00022679"/>
    </source>
</evidence>
<feature type="domain" description="Aminotransferase class I/classII large" evidence="8">
    <location>
        <begin position="41"/>
        <end position="409"/>
    </location>
</feature>
<organism evidence="9">
    <name type="scientific">Gymnogongrus flabelliformis</name>
    <dbReference type="NCBI Taxonomy" id="38507"/>
    <lineage>
        <taxon>Eukaryota</taxon>
        <taxon>Rhodophyta</taxon>
        <taxon>Florideophyceae</taxon>
        <taxon>Rhodymeniophycidae</taxon>
        <taxon>Gigartinales</taxon>
        <taxon>Phyllophoraceae</taxon>
        <taxon>Gymnogongrus</taxon>
    </lineage>
</organism>
<dbReference type="PRINTS" id="PR00799">
    <property type="entry name" value="TRANSAMINASE"/>
</dbReference>
<dbReference type="InterPro" id="IPR004838">
    <property type="entry name" value="NHTrfase_class1_PyrdxlP-BS"/>
</dbReference>
<dbReference type="SUPFAM" id="SSF53383">
    <property type="entry name" value="PLP-dependent transferases"/>
    <property type="match status" value="1"/>
</dbReference>
<evidence type="ECO:0000256" key="7">
    <source>
        <dbReference type="RuleBase" id="RU000480"/>
    </source>
</evidence>
<comment type="subunit">
    <text evidence="3 7">Homodimer.</text>
</comment>
<comment type="miscellaneous">
    <text evidence="7">In eukaryotes there are cytoplasmic, mitochondrial and chloroplastic isozymes.</text>
</comment>
<evidence type="ECO:0000256" key="4">
    <source>
        <dbReference type="ARBA" id="ARBA00022576"/>
    </source>
</evidence>
<dbReference type="InterPro" id="IPR000796">
    <property type="entry name" value="Asp_trans"/>
</dbReference>
<dbReference type="FunFam" id="3.90.1150.10:FF:000001">
    <property type="entry name" value="Aspartate aminotransferase"/>
    <property type="match status" value="1"/>
</dbReference>
<accession>A0A097IUU1</accession>
<dbReference type="NCBIfam" id="NF006719">
    <property type="entry name" value="PRK09257.1"/>
    <property type="match status" value="1"/>
</dbReference>
<dbReference type="EC" id="2.6.1.1" evidence="7"/>
<comment type="similarity">
    <text evidence="2">Belongs to the class-I pyridoxal-phosphate-dependent aminotransferase family.</text>
</comment>
<keyword evidence="5 7" id="KW-0808">Transferase</keyword>
<dbReference type="GO" id="GO:0030170">
    <property type="term" value="F:pyridoxal phosphate binding"/>
    <property type="evidence" value="ECO:0007669"/>
    <property type="project" value="InterPro"/>
</dbReference>
<reference evidence="9" key="1">
    <citation type="journal article" date="2014" name="PLoS ONE">
        <title>Phylogeny of c4-photosynthesis enzymes based on algal transcriptomic and genomic data supports an archaeal/proteobacterial origin and multiple duplication for most c4-related genes.</title>
        <authorList>
            <person name="Chi S."/>
            <person name="Wu S."/>
            <person name="Yu J."/>
            <person name="Wang X."/>
            <person name="Tang X."/>
            <person name="Liu T."/>
        </authorList>
    </citation>
    <scope>NUCLEOTIDE SEQUENCE</scope>
    <source>
        <strain evidence="9">CKXF-2004177</strain>
    </source>
</reference>
<dbReference type="InterPro" id="IPR015422">
    <property type="entry name" value="PyrdxlP-dep_Trfase_small"/>
</dbReference>
<evidence type="ECO:0000256" key="6">
    <source>
        <dbReference type="ARBA" id="ARBA00022898"/>
    </source>
</evidence>
<proteinExistence type="evidence at transcript level"/>
<dbReference type="PROSITE" id="PS00105">
    <property type="entry name" value="AA_TRANSFER_CLASS_1"/>
    <property type="match status" value="1"/>
</dbReference>
<keyword evidence="4 7" id="KW-0032">Aminotransferase</keyword>
<dbReference type="InterPro" id="IPR004839">
    <property type="entry name" value="Aminotransferase_I/II_large"/>
</dbReference>